<name>W0EZ96_9BACT</name>
<protein>
    <submittedName>
        <fullName evidence="1">Magnesium chelatase</fullName>
    </submittedName>
</protein>
<evidence type="ECO:0000313" key="2">
    <source>
        <dbReference type="Proteomes" id="UP000003586"/>
    </source>
</evidence>
<dbReference type="EMBL" id="CP007035">
    <property type="protein sequence ID" value="AHF14883.1"/>
    <property type="molecule type" value="Genomic_DNA"/>
</dbReference>
<dbReference type="Gene3D" id="3.40.50.300">
    <property type="entry name" value="P-loop containing nucleotide triphosphate hydrolases"/>
    <property type="match status" value="1"/>
</dbReference>
<dbReference type="eggNOG" id="COG1239">
    <property type="taxonomic scope" value="Bacteria"/>
</dbReference>
<dbReference type="AlphaFoldDB" id="W0EZ96"/>
<dbReference type="GO" id="GO:0004672">
    <property type="term" value="F:protein kinase activity"/>
    <property type="evidence" value="ECO:0007669"/>
    <property type="project" value="TreeGrafter"/>
</dbReference>
<dbReference type="OrthoDB" id="9760760at2"/>
<proteinExistence type="predicted"/>
<dbReference type="PANTHER" id="PTHR30267:SF2">
    <property type="entry name" value="PROTEIN PRKA"/>
    <property type="match status" value="1"/>
</dbReference>
<dbReference type="SUPFAM" id="SSF52540">
    <property type="entry name" value="P-loop containing nucleoside triphosphate hydrolases"/>
    <property type="match status" value="1"/>
</dbReference>
<reference evidence="1 2" key="1">
    <citation type="submission" date="2013-12" db="EMBL/GenBank/DDBJ databases">
        <authorList>
            <consortium name="DOE Joint Genome Institute"/>
            <person name="Eisen J."/>
            <person name="Huntemann M."/>
            <person name="Han J."/>
            <person name="Chen A."/>
            <person name="Kyrpides N."/>
            <person name="Mavromatis K."/>
            <person name="Markowitz V."/>
            <person name="Palaniappan K."/>
            <person name="Ivanova N."/>
            <person name="Schaumberg A."/>
            <person name="Pati A."/>
            <person name="Liolios K."/>
            <person name="Nordberg H.P."/>
            <person name="Cantor M.N."/>
            <person name="Hua S.X."/>
            <person name="Woyke T."/>
        </authorList>
    </citation>
    <scope>NUCLEOTIDE SEQUENCE [LARGE SCALE GENOMIC DNA]</scope>
    <source>
        <strain evidence="2">DSM 19437</strain>
    </source>
</reference>
<keyword evidence="2" id="KW-1185">Reference proteome</keyword>
<dbReference type="KEGG" id="nso:NIASO_06360"/>
<evidence type="ECO:0000313" key="1">
    <source>
        <dbReference type="EMBL" id="AHF14883.1"/>
    </source>
</evidence>
<gene>
    <name evidence="1" type="ORF">NIASO_06360</name>
</gene>
<dbReference type="HOGENOM" id="CLU_043779_0_0_10"/>
<dbReference type="Proteomes" id="UP000003586">
    <property type="component" value="Chromosome"/>
</dbReference>
<accession>W0EZ96</accession>
<organism evidence="1 2">
    <name type="scientific">Niabella soli DSM 19437</name>
    <dbReference type="NCBI Taxonomy" id="929713"/>
    <lineage>
        <taxon>Bacteria</taxon>
        <taxon>Pseudomonadati</taxon>
        <taxon>Bacteroidota</taxon>
        <taxon>Chitinophagia</taxon>
        <taxon>Chitinophagales</taxon>
        <taxon>Chitinophagaceae</taxon>
        <taxon>Niabella</taxon>
    </lineage>
</organism>
<sequence length="510" mass="57248">MNNIDTLGKLKASGYQSKSIKEEIRQNLIQQLKSGAATFPGIVGYEDSVIPETERALLSQHNILFLGLRGQAKTRMARQMTSLLDEYIPVVEGSDINDDPLNPISKYAKDLIAEKGDATPIAWLSRTQRYGEKLATPDVSVADLIGDIDPIKAANLKLSFADERVLHYGIIPRSNRGIFVINELPDLQARIQVSLFNILEEGDIQIRGFKLRMPLDILFVFTANPEDYTNRGSIVTPLKDRIQSQILTHYPRTLEHALEITEQEAGIHEEQKELVRVSDLVKRLIEQVAFEARNSELVDKKSGVSARLTISALENAVSTAERRALLNKEKNTQIWLSDLAGIIPSITGKVELVYEGEQEGPLQVAMNLVDKAIRSQFIQYFPNPEQLNKRRNTGKPSSQAKADENPYRPIINWFDKGNHLDVDFNATDTSKVQQLYQVEGLHALVKKYFSGANELQSALLMEFILYGLAAYSLISKKLFETKVAFKDLFGSMMSSGVSDEDEDFGFEEDQ</sequence>
<dbReference type="PANTHER" id="PTHR30267">
    <property type="entry name" value="PROTEIN KINASE PRKA"/>
    <property type="match status" value="1"/>
</dbReference>
<dbReference type="STRING" id="929713.NIASO_06360"/>
<dbReference type="InterPro" id="IPR027417">
    <property type="entry name" value="P-loop_NTPase"/>
</dbReference>